<evidence type="ECO:0000313" key="9">
    <source>
        <dbReference type="Proteomes" id="UP001597076"/>
    </source>
</evidence>
<sequence length="494" mass="52997">MSADELFLDSEAGTTAYREAMQRATDAVVDSFAAAENPYSGRSPEALSEQFTDPIIPETGTGLDTAIDEVATKVLAHSVGTSNSRCAAHLQCPPMIPGLAAEAMLTAANQSLDSFDQAPAATVLEQEVVGALCELFDLPDVADGVFTSGGTQSNLQALLLARDRYCRRQFDRDVQADGLPPAAESLRILCSEEAHFTGKQAAHHLGLGEDAVVAVPTDEKRQMDPDALDEILAELDANDAVPFALLGTAGTTDFGSIDPLDALADRAAEHDLWYHVDAAYGGALALTDSDDLLEGIERADSVAVDFHKLFYQPISCGAFLLGDGGDFEWMARNAAYLNPEEHDETGVPNLVAKSVQTTRRFDALKPYLAFRALGREGMADLVEETVALASDAASLIEDATDFELLHEPTLNAVVFRYRPREAMSEQAVSRLNADIRERLLHDGRAIVARTEVAGVTSLKFTLLNPTATLDDVAEMLDVIRDCGAAVAREQEVLA</sequence>
<dbReference type="PRINTS" id="PR00800">
    <property type="entry name" value="YHDCRBOXLASE"/>
</dbReference>
<dbReference type="InterPro" id="IPR010977">
    <property type="entry name" value="Aromatic_deC"/>
</dbReference>
<dbReference type="RefSeq" id="WP_390291431.1">
    <property type="nucleotide sequence ID" value="NZ_JBHUDI010000013.1"/>
</dbReference>
<keyword evidence="5 7" id="KW-0456">Lyase</keyword>
<dbReference type="Pfam" id="PF00282">
    <property type="entry name" value="Pyridoxal_deC"/>
    <property type="match status" value="1"/>
</dbReference>
<dbReference type="SUPFAM" id="SSF53383">
    <property type="entry name" value="PLP-dependent transferases"/>
    <property type="match status" value="1"/>
</dbReference>
<evidence type="ECO:0000313" key="8">
    <source>
        <dbReference type="EMBL" id="MFD1565808.1"/>
    </source>
</evidence>
<evidence type="ECO:0000256" key="6">
    <source>
        <dbReference type="PIRSR" id="PIRSR602129-50"/>
    </source>
</evidence>
<comment type="caution">
    <text evidence="8">The sequence shown here is derived from an EMBL/GenBank/DDBJ whole genome shotgun (WGS) entry which is preliminary data.</text>
</comment>
<evidence type="ECO:0000256" key="5">
    <source>
        <dbReference type="ARBA" id="ARBA00023239"/>
    </source>
</evidence>
<dbReference type="Proteomes" id="UP001597076">
    <property type="component" value="Unassembled WGS sequence"/>
</dbReference>
<dbReference type="PANTHER" id="PTHR45677">
    <property type="entry name" value="GLUTAMATE DECARBOXYLASE-RELATED"/>
    <property type="match status" value="1"/>
</dbReference>
<evidence type="ECO:0000256" key="7">
    <source>
        <dbReference type="RuleBase" id="RU000382"/>
    </source>
</evidence>
<evidence type="ECO:0000256" key="4">
    <source>
        <dbReference type="ARBA" id="ARBA00022898"/>
    </source>
</evidence>
<name>A0ABD6BM28_9EURY</name>
<reference evidence="8 9" key="1">
    <citation type="journal article" date="2019" name="Int. J. Syst. Evol. Microbiol.">
        <title>The Global Catalogue of Microorganisms (GCM) 10K type strain sequencing project: providing services to taxonomists for standard genome sequencing and annotation.</title>
        <authorList>
            <consortium name="The Broad Institute Genomics Platform"/>
            <consortium name="The Broad Institute Genome Sequencing Center for Infectious Disease"/>
            <person name="Wu L."/>
            <person name="Ma J."/>
        </authorList>
    </citation>
    <scope>NUCLEOTIDE SEQUENCE [LARGE SCALE GENOMIC DNA]</scope>
    <source>
        <strain evidence="8 9">CGMCC 1.12230</strain>
    </source>
</reference>
<keyword evidence="4 6" id="KW-0663">Pyridoxal phosphate</keyword>
<dbReference type="Gene3D" id="3.90.1150.10">
    <property type="entry name" value="Aspartate Aminotransferase, domain 1"/>
    <property type="match status" value="1"/>
</dbReference>
<evidence type="ECO:0000256" key="1">
    <source>
        <dbReference type="ARBA" id="ARBA00001933"/>
    </source>
</evidence>
<dbReference type="PANTHER" id="PTHR45677:SF8">
    <property type="entry name" value="CYSTEINE SULFINIC ACID DECARBOXYLASE"/>
    <property type="match status" value="1"/>
</dbReference>
<dbReference type="InterPro" id="IPR015422">
    <property type="entry name" value="PyrdxlP-dep_Trfase_small"/>
</dbReference>
<dbReference type="EMBL" id="JBHUDI010000013">
    <property type="protein sequence ID" value="MFD1565808.1"/>
    <property type="molecule type" value="Genomic_DNA"/>
</dbReference>
<keyword evidence="9" id="KW-1185">Reference proteome</keyword>
<dbReference type="GO" id="GO:0016831">
    <property type="term" value="F:carboxy-lyase activity"/>
    <property type="evidence" value="ECO:0007669"/>
    <property type="project" value="UniProtKB-KW"/>
</dbReference>
<evidence type="ECO:0000256" key="3">
    <source>
        <dbReference type="ARBA" id="ARBA00022793"/>
    </source>
</evidence>
<dbReference type="InterPro" id="IPR015424">
    <property type="entry name" value="PyrdxlP-dep_Trfase"/>
</dbReference>
<dbReference type="Gene3D" id="1.20.1650.10">
    <property type="entry name" value="PLP-dependent transferases"/>
    <property type="match status" value="1"/>
</dbReference>
<evidence type="ECO:0000256" key="2">
    <source>
        <dbReference type="ARBA" id="ARBA00009533"/>
    </source>
</evidence>
<dbReference type="Gene3D" id="3.40.640.10">
    <property type="entry name" value="Type I PLP-dependent aspartate aminotransferase-like (Major domain)"/>
    <property type="match status" value="1"/>
</dbReference>
<comment type="cofactor">
    <cofactor evidence="1 6 7">
        <name>pyridoxal 5'-phosphate</name>
        <dbReference type="ChEBI" id="CHEBI:597326"/>
    </cofactor>
</comment>
<comment type="similarity">
    <text evidence="2 7">Belongs to the group II decarboxylase family.</text>
</comment>
<dbReference type="AlphaFoldDB" id="A0ABD6BM28"/>
<dbReference type="InterPro" id="IPR015421">
    <property type="entry name" value="PyrdxlP-dep_Trfase_major"/>
</dbReference>
<dbReference type="InterPro" id="IPR002129">
    <property type="entry name" value="PyrdxlP-dep_de-COase"/>
</dbReference>
<feature type="modified residue" description="N6-(pyridoxal phosphate)lysine" evidence="6">
    <location>
        <position position="308"/>
    </location>
</feature>
<gene>
    <name evidence="8" type="ORF">ACFR99_19995</name>
</gene>
<keyword evidence="3" id="KW-0210">Decarboxylase</keyword>
<proteinExistence type="inferred from homology"/>
<protein>
    <submittedName>
        <fullName evidence="8">Pyridoxal phosphate-dependent decarboxylase family protein</fullName>
    </submittedName>
</protein>
<organism evidence="8 9">
    <name type="scientific">Haloarchaeobius amylolyticus</name>
    <dbReference type="NCBI Taxonomy" id="1198296"/>
    <lineage>
        <taxon>Archaea</taxon>
        <taxon>Methanobacteriati</taxon>
        <taxon>Methanobacteriota</taxon>
        <taxon>Stenosarchaea group</taxon>
        <taxon>Halobacteria</taxon>
        <taxon>Halobacteriales</taxon>
        <taxon>Halorubellaceae</taxon>
        <taxon>Haloarchaeobius</taxon>
    </lineage>
</organism>
<accession>A0ABD6BM28</accession>
<dbReference type="CDD" id="cd06450">
    <property type="entry name" value="DOPA_deC_like"/>
    <property type="match status" value="1"/>
</dbReference>